<protein>
    <submittedName>
        <fullName evidence="11">General secretion pathway protein GspK</fullName>
    </submittedName>
</protein>
<evidence type="ECO:0000259" key="10">
    <source>
        <dbReference type="Pfam" id="PF21687"/>
    </source>
</evidence>
<keyword evidence="7" id="KW-0653">Protein transport</keyword>
<keyword evidence="3" id="KW-0813">Transport</keyword>
<reference evidence="11" key="1">
    <citation type="submission" date="2020-07" db="EMBL/GenBank/DDBJ databases">
        <title>Huge and variable diversity of episymbiotic CPR bacteria and DPANN archaea in groundwater ecosystems.</title>
        <authorList>
            <person name="He C.Y."/>
            <person name="Keren R."/>
            <person name="Whittaker M."/>
            <person name="Farag I.F."/>
            <person name="Doudna J."/>
            <person name="Cate J.H.D."/>
            <person name="Banfield J.F."/>
        </authorList>
    </citation>
    <scope>NUCLEOTIDE SEQUENCE</scope>
    <source>
        <strain evidence="11">NC_groundwater_672_Ag_B-0.1um_62_36</strain>
    </source>
</reference>
<comment type="caution">
    <text evidence="11">The sequence shown here is derived from an EMBL/GenBank/DDBJ whole genome shotgun (WGS) entry which is preliminary data.</text>
</comment>
<evidence type="ECO:0000256" key="3">
    <source>
        <dbReference type="ARBA" id="ARBA00022448"/>
    </source>
</evidence>
<dbReference type="GO" id="GO:0009306">
    <property type="term" value="P:protein secretion"/>
    <property type="evidence" value="ECO:0007669"/>
    <property type="project" value="InterPro"/>
</dbReference>
<dbReference type="InterPro" id="IPR005628">
    <property type="entry name" value="GspK"/>
</dbReference>
<evidence type="ECO:0000256" key="4">
    <source>
        <dbReference type="ARBA" id="ARBA00022475"/>
    </source>
</evidence>
<evidence type="ECO:0000256" key="7">
    <source>
        <dbReference type="ARBA" id="ARBA00022927"/>
    </source>
</evidence>
<dbReference type="EMBL" id="JACPRF010000068">
    <property type="protein sequence ID" value="MBI2875702.1"/>
    <property type="molecule type" value="Genomic_DNA"/>
</dbReference>
<proteinExistence type="inferred from homology"/>
<comment type="subcellular location">
    <subcellularLocation>
        <location evidence="1">Cell inner membrane</location>
    </subcellularLocation>
</comment>
<comment type="similarity">
    <text evidence="2">Belongs to the GSP K family.</text>
</comment>
<evidence type="ECO:0000313" key="11">
    <source>
        <dbReference type="EMBL" id="MBI2875702.1"/>
    </source>
</evidence>
<accession>A0A932CM39</accession>
<sequence length="353" mass="39242">MGGAIRNQRGVALLMILWVVVLLMAMVTEFSSSMRLEALGASNHKEETAAYYLALAGKENALALLAGRQADEEEQVGTWVDDGEGLFFKRYEGEAGGTISIIATEDERRGRKEGYPFAGGRYGFRLRDEGAKINLNTATREVLVALLRYSGVEAPVDRDTIADSILDWVDTDRNHHLNGAEDSYYESLDPPYQAKNDKFDSPEELLLIRGMTPEILYGSPGNRAGSAPSERLLGNGKTTGIYPYLTVVGESEEINLNTAPEIVLRAIGVKEAEIAETMRHRVDEPPYEPTDLPNWTLEPLLLDVGVSSPAYFSLEAWGRVKGSPVVRRIRAILKREDDPEKPFTIFYWDDNQI</sequence>
<keyword evidence="9" id="KW-0472">Membrane</keyword>
<dbReference type="GO" id="GO:0005886">
    <property type="term" value="C:plasma membrane"/>
    <property type="evidence" value="ECO:0007669"/>
    <property type="project" value="UniProtKB-SubCell"/>
</dbReference>
<dbReference type="Proteomes" id="UP000769766">
    <property type="component" value="Unassembled WGS sequence"/>
</dbReference>
<organism evidence="11 12">
    <name type="scientific">Tectimicrobiota bacterium</name>
    <dbReference type="NCBI Taxonomy" id="2528274"/>
    <lineage>
        <taxon>Bacteria</taxon>
        <taxon>Pseudomonadati</taxon>
        <taxon>Nitrospinota/Tectimicrobiota group</taxon>
        <taxon>Candidatus Tectimicrobiota</taxon>
    </lineage>
</organism>
<dbReference type="Pfam" id="PF21687">
    <property type="entry name" value="T2SSK_1st"/>
    <property type="match status" value="1"/>
</dbReference>
<evidence type="ECO:0000256" key="2">
    <source>
        <dbReference type="ARBA" id="ARBA00007246"/>
    </source>
</evidence>
<keyword evidence="5" id="KW-0997">Cell inner membrane</keyword>
<dbReference type="PANTHER" id="PTHR38831:SF2">
    <property type="entry name" value="TYPE II SECRETION SYSTEM PROTEIN K"/>
    <property type="match status" value="1"/>
</dbReference>
<keyword evidence="4" id="KW-1003">Cell membrane</keyword>
<evidence type="ECO:0000256" key="6">
    <source>
        <dbReference type="ARBA" id="ARBA00022692"/>
    </source>
</evidence>
<dbReference type="InterPro" id="IPR049031">
    <property type="entry name" value="T2SSK_SAM-like_1st"/>
</dbReference>
<dbReference type="PANTHER" id="PTHR38831">
    <property type="entry name" value="TYPE II SECRETION SYSTEM PROTEIN K"/>
    <property type="match status" value="1"/>
</dbReference>
<dbReference type="SUPFAM" id="SSF158544">
    <property type="entry name" value="GspK insert domain-like"/>
    <property type="match status" value="1"/>
</dbReference>
<feature type="domain" description="T2SS protein K first SAM-like" evidence="10">
    <location>
        <begin position="136"/>
        <end position="216"/>
    </location>
</feature>
<name>A0A932CM39_UNCTE</name>
<evidence type="ECO:0000256" key="8">
    <source>
        <dbReference type="ARBA" id="ARBA00022989"/>
    </source>
</evidence>
<keyword evidence="6" id="KW-0812">Transmembrane</keyword>
<keyword evidence="8" id="KW-1133">Transmembrane helix</keyword>
<evidence type="ECO:0000313" key="12">
    <source>
        <dbReference type="Proteomes" id="UP000769766"/>
    </source>
</evidence>
<evidence type="ECO:0000256" key="5">
    <source>
        <dbReference type="ARBA" id="ARBA00022519"/>
    </source>
</evidence>
<evidence type="ECO:0000256" key="1">
    <source>
        <dbReference type="ARBA" id="ARBA00004533"/>
    </source>
</evidence>
<gene>
    <name evidence="11" type="ORF">HYY20_02340</name>
</gene>
<dbReference type="InterPro" id="IPR038072">
    <property type="entry name" value="GspK_central_sf"/>
</dbReference>
<dbReference type="AlphaFoldDB" id="A0A932CM39"/>
<dbReference type="Gene3D" id="1.10.40.60">
    <property type="entry name" value="EpsJ-like"/>
    <property type="match status" value="1"/>
</dbReference>
<evidence type="ECO:0000256" key="9">
    <source>
        <dbReference type="ARBA" id="ARBA00023136"/>
    </source>
</evidence>